<evidence type="ECO:0000256" key="6">
    <source>
        <dbReference type="SAM" id="Phobius"/>
    </source>
</evidence>
<evidence type="ECO:0000256" key="3">
    <source>
        <dbReference type="ARBA" id="ARBA00022692"/>
    </source>
</evidence>
<feature type="transmembrane region" description="Helical" evidence="6">
    <location>
        <begin position="325"/>
        <end position="350"/>
    </location>
</feature>
<keyword evidence="2" id="KW-0813">Transport</keyword>
<organism evidence="8 9">
    <name type="scientific">Teretinema zuelzerae</name>
    <dbReference type="NCBI Taxonomy" id="156"/>
    <lineage>
        <taxon>Bacteria</taxon>
        <taxon>Pseudomonadati</taxon>
        <taxon>Spirochaetota</taxon>
        <taxon>Spirochaetia</taxon>
        <taxon>Spirochaetales</taxon>
        <taxon>Treponemataceae</taxon>
        <taxon>Teretinema</taxon>
    </lineage>
</organism>
<comment type="subcellular location">
    <subcellularLocation>
        <location evidence="1">Membrane</location>
        <topology evidence="1">Multi-pass membrane protein</topology>
    </subcellularLocation>
</comment>
<feature type="transmembrane region" description="Helical" evidence="6">
    <location>
        <begin position="297"/>
        <end position="319"/>
    </location>
</feature>
<feature type="domain" description="Citrate transporter-like" evidence="7">
    <location>
        <begin position="27"/>
        <end position="324"/>
    </location>
</feature>
<dbReference type="GO" id="GO:0016020">
    <property type="term" value="C:membrane"/>
    <property type="evidence" value="ECO:0007669"/>
    <property type="project" value="UniProtKB-SubCell"/>
</dbReference>
<dbReference type="AlphaFoldDB" id="A0AAE3JIR9"/>
<evidence type="ECO:0000313" key="9">
    <source>
        <dbReference type="Proteomes" id="UP001198163"/>
    </source>
</evidence>
<evidence type="ECO:0000256" key="5">
    <source>
        <dbReference type="ARBA" id="ARBA00023136"/>
    </source>
</evidence>
<dbReference type="InterPro" id="IPR051475">
    <property type="entry name" value="Diverse_Ion_Transporter"/>
</dbReference>
<dbReference type="Pfam" id="PF03600">
    <property type="entry name" value="CitMHS"/>
    <property type="match status" value="1"/>
</dbReference>
<accession>A0AAE3JIR9</accession>
<comment type="caution">
    <text evidence="8">The sequence shown here is derived from an EMBL/GenBank/DDBJ whole genome shotgun (WGS) entry which is preliminary data.</text>
</comment>
<feature type="transmembrane region" description="Helical" evidence="6">
    <location>
        <begin position="261"/>
        <end position="277"/>
    </location>
</feature>
<sequence length="385" mass="42921">MANFANQLTFTMNRLSQLFVSRLKNDTVLLISFSCALITSFIIPPDRLWIDYIDFKVIAILFCLMAVVAALRLSGLFDIAAVALTRRCKSIRSLAAILVGITFILSMGITNDVALIVLIPFSLLLLNNITRPKIRIRIIVFQTIAANVGSSLTPIGNPQNLFLFTSYDFSVLRFFSITIPVVLLGGLFLGIFIWTIPNDDLAKFIPSPNHSISIRKTVLHLVLFILSIGSVFNIIDFRVITVIILAVYLLIDRKLLKKIDYSLLLTFLFFFIFIGNLQRIETISKLLIQIADRNTLLFSALLSQIISNVPAAILISGFTDNAAELLIGVSIGGMGTLIASLASVISFKFFIQNRPGETVKYLGVFTFWNFLLLMIYVIVFNGYTP</sequence>
<evidence type="ECO:0000256" key="2">
    <source>
        <dbReference type="ARBA" id="ARBA00022448"/>
    </source>
</evidence>
<keyword evidence="5 6" id="KW-0472">Membrane</keyword>
<keyword evidence="9" id="KW-1185">Reference proteome</keyword>
<feature type="transmembrane region" description="Helical" evidence="6">
    <location>
        <begin position="91"/>
        <end position="107"/>
    </location>
</feature>
<dbReference type="Proteomes" id="UP001198163">
    <property type="component" value="Unassembled WGS sequence"/>
</dbReference>
<feature type="transmembrane region" description="Helical" evidence="6">
    <location>
        <begin position="57"/>
        <end position="84"/>
    </location>
</feature>
<evidence type="ECO:0000256" key="1">
    <source>
        <dbReference type="ARBA" id="ARBA00004141"/>
    </source>
</evidence>
<dbReference type="GO" id="GO:0055085">
    <property type="term" value="P:transmembrane transport"/>
    <property type="evidence" value="ECO:0007669"/>
    <property type="project" value="InterPro"/>
</dbReference>
<gene>
    <name evidence="8" type="ORF">K7J14_07760</name>
</gene>
<feature type="transmembrane region" description="Helical" evidence="6">
    <location>
        <begin position="113"/>
        <end position="129"/>
    </location>
</feature>
<feature type="transmembrane region" description="Helical" evidence="6">
    <location>
        <begin position="218"/>
        <end position="249"/>
    </location>
</feature>
<proteinExistence type="predicted"/>
<protein>
    <submittedName>
        <fullName evidence="8">Citrate transporter</fullName>
    </submittedName>
</protein>
<evidence type="ECO:0000256" key="4">
    <source>
        <dbReference type="ARBA" id="ARBA00022989"/>
    </source>
</evidence>
<name>A0AAE3JIR9_9SPIR</name>
<evidence type="ECO:0000313" key="8">
    <source>
        <dbReference type="EMBL" id="MCD1654598.1"/>
    </source>
</evidence>
<dbReference type="PANTHER" id="PTHR43568:SF1">
    <property type="entry name" value="P PROTEIN"/>
    <property type="match status" value="1"/>
</dbReference>
<keyword evidence="4 6" id="KW-1133">Transmembrane helix</keyword>
<feature type="transmembrane region" description="Helical" evidence="6">
    <location>
        <begin position="27"/>
        <end position="45"/>
    </location>
</feature>
<reference evidence="8" key="1">
    <citation type="submission" date="2021-08" db="EMBL/GenBank/DDBJ databases">
        <title>Comparative analyses of Brucepasteria parasyntrophica and Teretinema zuelzerae.</title>
        <authorList>
            <person name="Song Y."/>
            <person name="Brune A."/>
        </authorList>
    </citation>
    <scope>NUCLEOTIDE SEQUENCE</scope>
    <source>
        <strain evidence="8">DSM 1903</strain>
    </source>
</reference>
<dbReference type="RefSeq" id="WP_408033981.1">
    <property type="nucleotide sequence ID" value="NZ_JAINWA010000003.1"/>
</dbReference>
<evidence type="ECO:0000259" key="7">
    <source>
        <dbReference type="Pfam" id="PF03600"/>
    </source>
</evidence>
<dbReference type="InterPro" id="IPR004680">
    <property type="entry name" value="Cit_transptr-like_dom"/>
</dbReference>
<dbReference type="PANTHER" id="PTHR43568">
    <property type="entry name" value="P PROTEIN"/>
    <property type="match status" value="1"/>
</dbReference>
<feature type="transmembrane region" description="Helical" evidence="6">
    <location>
        <begin position="362"/>
        <end position="383"/>
    </location>
</feature>
<feature type="transmembrane region" description="Helical" evidence="6">
    <location>
        <begin position="175"/>
        <end position="197"/>
    </location>
</feature>
<dbReference type="EMBL" id="JAINWA010000003">
    <property type="protein sequence ID" value="MCD1654598.1"/>
    <property type="molecule type" value="Genomic_DNA"/>
</dbReference>
<keyword evidence="3 6" id="KW-0812">Transmembrane</keyword>